<feature type="binding site" evidence="5">
    <location>
        <position position="28"/>
    </location>
    <ligand>
        <name>Zn(2+)</name>
        <dbReference type="ChEBI" id="CHEBI:29105"/>
    </ligand>
</feature>
<dbReference type="KEGG" id="mtp:Mthe_0437"/>
<keyword evidence="2 5" id="KW-0862">Zinc</keyword>
<evidence type="ECO:0000256" key="1">
    <source>
        <dbReference type="ARBA" id="ARBA00022723"/>
    </source>
</evidence>
<proteinExistence type="predicted"/>
<evidence type="ECO:0000313" key="6">
    <source>
        <dbReference type="EMBL" id="ABK14229.1"/>
    </source>
</evidence>
<dbReference type="PANTHER" id="PTHR12589:SF7">
    <property type="entry name" value="6-PYRUVOYL TETRAHYDROBIOPTERIN SYNTHASE"/>
    <property type="match status" value="1"/>
</dbReference>
<comment type="cofactor">
    <cofactor evidence="5">
        <name>Zn(2+)</name>
        <dbReference type="ChEBI" id="CHEBI:29105"/>
    </cofactor>
    <text evidence="5">Binds 1 zinc ion per subunit.</text>
</comment>
<dbReference type="GO" id="GO:0046872">
    <property type="term" value="F:metal ion binding"/>
    <property type="evidence" value="ECO:0007669"/>
    <property type="project" value="UniProtKB-KW"/>
</dbReference>
<accession>A0B6A5</accession>
<evidence type="ECO:0000256" key="3">
    <source>
        <dbReference type="ARBA" id="ARBA00023239"/>
    </source>
</evidence>
<dbReference type="Gene3D" id="3.30.479.10">
    <property type="entry name" value="6-pyruvoyl tetrahydropterin synthase/QueD"/>
    <property type="match status" value="1"/>
</dbReference>
<sequence length="120" mass="13757">MRMGLSMEFDAAHHLPMHDGKCSRIHGHTYRVEVVLQGDPGDDGMIIDFYMLKKIVGRVIQELDHNNLNTVLQNPTAEMIASHIHRRLHEELKMTGLSDKATLLSVRLWEGRDKWVMVDG</sequence>
<dbReference type="AlphaFoldDB" id="A0B6A5"/>
<keyword evidence="7" id="KW-1185">Reference proteome</keyword>
<dbReference type="HOGENOM" id="CLU_111016_6_3_2"/>
<name>A0B6A5_METTP</name>
<keyword evidence="1 5" id="KW-0479">Metal-binding</keyword>
<feature type="active site" description="Charge relay system" evidence="4">
    <location>
        <position position="110"/>
    </location>
</feature>
<organism evidence="6 7">
    <name type="scientific">Methanothrix thermoacetophila (strain DSM 6194 / JCM 14653 / NBRC 101360 / PT)</name>
    <name type="common">Methanosaeta thermophila</name>
    <dbReference type="NCBI Taxonomy" id="349307"/>
    <lineage>
        <taxon>Archaea</taxon>
        <taxon>Methanobacteriati</taxon>
        <taxon>Methanobacteriota</taxon>
        <taxon>Stenosarchaea group</taxon>
        <taxon>Methanomicrobia</taxon>
        <taxon>Methanotrichales</taxon>
        <taxon>Methanotrichaceae</taxon>
        <taxon>Methanothrix</taxon>
    </lineage>
</organism>
<dbReference type="Proteomes" id="UP000000674">
    <property type="component" value="Chromosome"/>
</dbReference>
<dbReference type="NCBIfam" id="TIGR03367">
    <property type="entry name" value="queuosine_QueD"/>
    <property type="match status" value="1"/>
</dbReference>
<reference evidence="6 7" key="1">
    <citation type="submission" date="2006-10" db="EMBL/GenBank/DDBJ databases">
        <title>Complete sequence of Methanosaeta thermophila PT.</title>
        <authorList>
            <consortium name="US DOE Joint Genome Institute"/>
            <person name="Copeland A."/>
            <person name="Lucas S."/>
            <person name="Lapidus A."/>
            <person name="Barry K."/>
            <person name="Detter J.C."/>
            <person name="Glavina del Rio T."/>
            <person name="Hammon N."/>
            <person name="Israni S."/>
            <person name="Pitluck S."/>
            <person name="Chain P."/>
            <person name="Malfatti S."/>
            <person name="Shin M."/>
            <person name="Vergez L."/>
            <person name="Schmutz J."/>
            <person name="Larimer F."/>
            <person name="Land M."/>
            <person name="Hauser L."/>
            <person name="Kyrpides N."/>
            <person name="Kim E."/>
            <person name="Smith K.S."/>
            <person name="Ingram-Smith C."/>
            <person name="Richardson P."/>
        </authorList>
    </citation>
    <scope>NUCLEOTIDE SEQUENCE [LARGE SCALE GENOMIC DNA]</scope>
    <source>
        <strain evidence="7">DSM 6194 / JCM 14653 / NBRC 101360 / PT</strain>
    </source>
</reference>
<dbReference type="PANTHER" id="PTHR12589">
    <property type="entry name" value="PYRUVOYL TETRAHYDROBIOPTERIN SYNTHASE"/>
    <property type="match status" value="1"/>
</dbReference>
<dbReference type="RefSeq" id="WP_011695627.1">
    <property type="nucleotide sequence ID" value="NC_008553.1"/>
</dbReference>
<keyword evidence="3" id="KW-0456">Lyase</keyword>
<evidence type="ECO:0000313" key="7">
    <source>
        <dbReference type="Proteomes" id="UP000000674"/>
    </source>
</evidence>
<dbReference type="InterPro" id="IPR038418">
    <property type="entry name" value="6-PTP_synth/QueD_sf"/>
</dbReference>
<evidence type="ECO:0000256" key="2">
    <source>
        <dbReference type="ARBA" id="ARBA00022833"/>
    </source>
</evidence>
<dbReference type="GeneID" id="4462577"/>
<dbReference type="SUPFAM" id="SSF55620">
    <property type="entry name" value="Tetrahydrobiopterin biosynthesis enzymes-like"/>
    <property type="match status" value="1"/>
</dbReference>
<dbReference type="EMBL" id="CP000477">
    <property type="protein sequence ID" value="ABK14229.1"/>
    <property type="molecule type" value="Genomic_DNA"/>
</dbReference>
<dbReference type="Pfam" id="PF01242">
    <property type="entry name" value="PTPS"/>
    <property type="match status" value="1"/>
</dbReference>
<feature type="active site" description="Charge relay system" evidence="4">
    <location>
        <position position="65"/>
    </location>
</feature>
<evidence type="ECO:0008006" key="8">
    <source>
        <dbReference type="Google" id="ProtNLM"/>
    </source>
</evidence>
<dbReference type="GO" id="GO:0016829">
    <property type="term" value="F:lyase activity"/>
    <property type="evidence" value="ECO:0007669"/>
    <property type="project" value="UniProtKB-KW"/>
</dbReference>
<dbReference type="STRING" id="349307.Mthe_0437"/>
<dbReference type="PIRSF" id="PIRSF006113">
    <property type="entry name" value="PTP_synth"/>
    <property type="match status" value="1"/>
</dbReference>
<feature type="binding site" evidence="5">
    <location>
        <position position="13"/>
    </location>
    <ligand>
        <name>Zn(2+)</name>
        <dbReference type="ChEBI" id="CHEBI:29105"/>
    </ligand>
</feature>
<dbReference type="InterPro" id="IPR007115">
    <property type="entry name" value="6-PTP_synth/QueD"/>
</dbReference>
<evidence type="ECO:0000256" key="4">
    <source>
        <dbReference type="PIRSR" id="PIRSR006113-1"/>
    </source>
</evidence>
<protein>
    <recommendedName>
        <fullName evidence="8">6-pyruvoyl tetrahydrobiopterin synthase</fullName>
    </recommendedName>
</protein>
<evidence type="ECO:0000256" key="5">
    <source>
        <dbReference type="PIRSR" id="PIRSR006113-2"/>
    </source>
</evidence>
<feature type="binding site" evidence="5">
    <location>
        <position position="26"/>
    </location>
    <ligand>
        <name>Zn(2+)</name>
        <dbReference type="ChEBI" id="CHEBI:29105"/>
    </ligand>
</feature>
<gene>
    <name evidence="6" type="ordered locus">Mthe_0437</name>
</gene>
<feature type="active site" description="Proton acceptor" evidence="4">
    <location>
        <position position="22"/>
    </location>
</feature>